<accession>A0A1I7T0F7</accession>
<feature type="region of interest" description="Disordered" evidence="1">
    <location>
        <begin position="327"/>
        <end position="381"/>
    </location>
</feature>
<dbReference type="eggNOG" id="ENOG502R6IQ">
    <property type="taxonomic scope" value="Eukaryota"/>
</dbReference>
<keyword evidence="2" id="KW-1185">Reference proteome</keyword>
<proteinExistence type="predicted"/>
<feature type="compositionally biased region" description="Basic and acidic residues" evidence="1">
    <location>
        <begin position="346"/>
        <end position="381"/>
    </location>
</feature>
<name>A0A1I7T0F7_9PELO</name>
<sequence length="381" mass="44248">MASNPGEEFTNVEKEIIEELSYSDSLKKLYIMLRKTETNASILLALPKFKLHEFEFSCTENFSEKQEGEIFMEDLEAINRDLDGEETHCILPKPGVIKFGLWNILNEQISTPRKQTLCFGLNTCQLDDDNVVKNHFEMLEDNFRSLVRNNRTPDPFMKKYVMFPVFYRCRPYVTLFIDPIGAVHRIPERKVPTPVMIHFGTQPMDDYKQIIVPRILAVMQFFVNMYMPTIGYLDLKVDRFQVSEHTVPARVDTFENPIQLFYIVHQIVSAIGSEDFESEISKFGEDSGKTETGIKEVQDKVAHWIRHAVMKGTKKSAAHLYEKREKIAAHQKAQREKNTPVALAVVKKEEEDQDPEDLKDVKMEKVKQEDVKTEDVKMEED</sequence>
<evidence type="ECO:0000313" key="3">
    <source>
        <dbReference type="WBParaSite" id="Csp11.Scaffold442.g1222.t1"/>
    </source>
</evidence>
<dbReference type="WBParaSite" id="Csp11.Scaffold442.g1222.t1">
    <property type="protein sequence ID" value="Csp11.Scaffold442.g1222.t1"/>
    <property type="gene ID" value="Csp11.Scaffold442.g1222"/>
</dbReference>
<dbReference type="AlphaFoldDB" id="A0A1I7T0F7"/>
<reference evidence="3" key="1">
    <citation type="submission" date="2016-11" db="UniProtKB">
        <authorList>
            <consortium name="WormBaseParasite"/>
        </authorList>
    </citation>
    <scope>IDENTIFICATION</scope>
</reference>
<organism evidence="2 3">
    <name type="scientific">Caenorhabditis tropicalis</name>
    <dbReference type="NCBI Taxonomy" id="1561998"/>
    <lineage>
        <taxon>Eukaryota</taxon>
        <taxon>Metazoa</taxon>
        <taxon>Ecdysozoa</taxon>
        <taxon>Nematoda</taxon>
        <taxon>Chromadorea</taxon>
        <taxon>Rhabditida</taxon>
        <taxon>Rhabditina</taxon>
        <taxon>Rhabditomorpha</taxon>
        <taxon>Rhabditoidea</taxon>
        <taxon>Rhabditidae</taxon>
        <taxon>Peloderinae</taxon>
        <taxon>Caenorhabditis</taxon>
    </lineage>
</organism>
<evidence type="ECO:0000313" key="2">
    <source>
        <dbReference type="Proteomes" id="UP000095282"/>
    </source>
</evidence>
<feature type="compositionally biased region" description="Basic and acidic residues" evidence="1">
    <location>
        <begin position="327"/>
        <end position="338"/>
    </location>
</feature>
<dbReference type="Proteomes" id="UP000095282">
    <property type="component" value="Unplaced"/>
</dbReference>
<evidence type="ECO:0000256" key="1">
    <source>
        <dbReference type="SAM" id="MobiDB-lite"/>
    </source>
</evidence>
<protein>
    <submittedName>
        <fullName evidence="3">Uncharacterized protein</fullName>
    </submittedName>
</protein>